<dbReference type="PANTHER" id="PTHR13650:SF0">
    <property type="entry name" value="SPATACSIN"/>
    <property type="match status" value="1"/>
</dbReference>
<dbReference type="GO" id="GO:0005737">
    <property type="term" value="C:cytoplasm"/>
    <property type="evidence" value="ECO:0007669"/>
    <property type="project" value="TreeGrafter"/>
</dbReference>
<evidence type="ECO:0000313" key="3">
    <source>
        <dbReference type="Proteomes" id="UP000316726"/>
    </source>
</evidence>
<dbReference type="InterPro" id="IPR028103">
    <property type="entry name" value="Spatacsin"/>
</dbReference>
<feature type="domain" description="Spatacsin C-terminal" evidence="1">
    <location>
        <begin position="2114"/>
        <end position="2311"/>
    </location>
</feature>
<proteinExistence type="predicted"/>
<dbReference type="InterPro" id="IPR028107">
    <property type="entry name" value="Spatacsin_C_dom"/>
</dbReference>
<dbReference type="OrthoDB" id="2018754at2759"/>
<dbReference type="Pfam" id="PF14649">
    <property type="entry name" value="Spatacsin_C"/>
    <property type="match status" value="1"/>
</dbReference>
<protein>
    <recommendedName>
        <fullName evidence="1">Spatacsin C-terminal domain-containing protein</fullName>
    </recommendedName>
</protein>
<evidence type="ECO:0000313" key="2">
    <source>
        <dbReference type="EMBL" id="QDZ19044.1"/>
    </source>
</evidence>
<evidence type="ECO:0000259" key="1">
    <source>
        <dbReference type="Pfam" id="PF14649"/>
    </source>
</evidence>
<sequence>MIETKAACVVRVGRWNGERTGAVGEEGGESCSYSLSPSGGWVAVASRGSRSGGEDARVTVIRTSDGSEVAEFGAPCDACCWIGTNRLVCAGIERRERRSTLKVRVHQLGKEESKDGGGGEASRVNLAVPVEVVSASCGEGGRANERKYPISNHLERKSFELQGCDEGRTRQGDWEALMMASSDPRHGLCTMVLGSAGGSECFITLRSSAHWIEACPLVELALKESCTQAICVKEGTVAAYALPNTLYVWSAHAPSLIWRHTLAPDLLLHGRGDQSTVACVEAHFFPKDDLVIAVGTKGGLTCVLEPTGLFQKMFRRATTAHENGTRDSKDCPGCITVEDAFEKFQTFHCRCKRLVVPAFSGHALTHLAFHHKSLLSLHTSECSRKLKLVWSDLFPQTTRKSLEYSRGEKIVEICEATTLHVSSDLLVFFDQHSMFCVMPKLQRARKENHNVSHLCEDTLGEKSLPSIGNFSWLADFLAVKTVEEVSNLIDLNDLCSSEDEKILLVLQAVLHRFDINLLEKLCPAIMKGSYKLWIWSARYITLEVVIYLFRYPSLKSSVVPKILKFVICLLRQAHDSRRSSEAQQLSRYLQVLRCFSRIQILPGGSEVSEATSVSKGMSTSSDKFEILKLGLSADRASEAVYKLLSFGLSDHDFSSQQTGEIGGVRRTINSYLIHMIQNAPLKEIRHSLSRLDILPTSLLGDVFWSAFSVGVRRKAIENLCSLGGLGGDHLRVMNVMQNVKDVYCGRESSLYCFSSSSDSERVVQSFLAESGGEFSVGYASPLDVHVDLESTLQFEGVLGRDWPKTMISASEGGRPTDGTAASGLSSIPALWFAEMEDEVVRRIIIEGVHLSQGAWSKTILHESWETCFRYACEHAHLDLLRDALAQIPDDAKCPGQLKVRINQRGVQEIPMVVFMPALPDGLPEFVQIQVRRLLAEQGIFQQLYWSSALDMLAFCEENILSARNKIDAAEFARIQDALKSVSAMYFSVNNFPNFTLLHDRSAGGTTHADDTMKNIEDLSWCSWLPIAQHRELRALSCALNTAIVCHLDIRTSEENCIRRIEGIGNYLHSLPLLGFEPKEGEACRYFASKFWPDFKEELLQNTRFQDKYPTLSCFLNELSEKPSEHTAACTEEGLFVAVRNAVFAYSNQYSLLMSNYPAQLPHWTKKLIHLSTNVRHYKNAGAEPEKAGHRHFEEMFLTQEREIEKCIENEFFVLPYESSLNLKIQNNIMHGRSFASIDACLKSDITKAVVEEGKGWEEIKINNDFVTLERTSYCSALSNFQDETIVSACILTLQLVNEDTYALQLVISILRYLVLCVDSGLVAESIPFPMDSNADGYDFLTPIVQLMCENIKKGFMMSTENTGVMQLHEIMDAILEDILKGEEDPASIHVEGSGDIDARVSTWVLLNALNELFGYERDDRYMSYLARKNDWVYFLSEAERHGYTLREVIALADFSCRELKLHLERALFASRDLVADDLDDEKMGSQEPPELFALISESERQDLPGQFLLESCVESRWPFLAVLSSCHDDVSKAKCFQYWLGSTCVASDGFSPENHTIPFLVTVMCGKKCFLPLIRGGETFFPKSIFVTFMYFLHSFMQIRMKDAETYLLQFKHMMRQGSHLESDTWMEESIIIALESSLASETSDLFLRSKAVNLINKCEVLEYFPSMVKMYVLYDILGENEHSSFISWNAVPTDPWQDSEISAEPFLRVDLEGAACHLENGNRFKEARMIYERCGLETDHIVLRHAARILENVYENKAKVEADRRESWNDIQTMFVEDGLDERLAGDFFFEQFNKELSYSTVATSLHVLELAFKWYQGVHGNSEPCCSAEFLEEVKFRGLICGHILCFENHQEIEKVDKWYIQAGSKHAEPEGETKVSSGSFMIDSVEHETLVSYMNSCGVSGMGDTLLTMLFNAFVWYGEIDFVKQLSSKLKDKVKGIMFLEALVEILAEHGDGELNGGGCFLSGNCVSYLQDLLSEFQVPHNVIEAVKFCTENIPHEIGMEFASRVSFSFKLSSLASSVTPNLVLMAKPEDTLQLVLRQGPELLQEAREFVEVFSVPQSKVADVLVKSFFKGLLIVHRDVPEEASTTSYEPSYSTEEFDKCAFICSDNAELGHALLNIILTKHHLPSEFEVEVIILAYQYYEAAHAMNGVDVLTALAFGRVSTYASLGEFKALVRMLNGIGQSKLRQHAIDKLVSSDKLELLLKKRSSNDIKERTVSRRRNLKREILTSLYHSRDKDSASLNMALHHFNKTKLIAKGLVQQAEDLLTSTPKMDEEVNLKAAQLLSEASSIFQSIGCVKSAATAITQARDLALMGQ</sequence>
<name>A0A5B8MFR7_9CHLO</name>
<gene>
    <name evidence="2" type="ORF">A3770_02p15620</name>
</gene>
<dbReference type="EMBL" id="CP031035">
    <property type="protein sequence ID" value="QDZ19044.1"/>
    <property type="molecule type" value="Genomic_DNA"/>
</dbReference>
<dbReference type="Proteomes" id="UP000316726">
    <property type="component" value="Chromosome 2"/>
</dbReference>
<dbReference type="STRING" id="1764295.A0A5B8MFR7"/>
<reference evidence="2 3" key="1">
    <citation type="submission" date="2018-07" db="EMBL/GenBank/DDBJ databases">
        <title>The complete nuclear genome of the prasinophyte Chloropicon primus (CCMP1205).</title>
        <authorList>
            <person name="Pombert J.-F."/>
            <person name="Otis C."/>
            <person name="Turmel M."/>
            <person name="Lemieux C."/>
        </authorList>
    </citation>
    <scope>NUCLEOTIDE SEQUENCE [LARGE SCALE GENOMIC DNA]</scope>
    <source>
        <strain evidence="2 3">CCMP1205</strain>
    </source>
</reference>
<organism evidence="2 3">
    <name type="scientific">Chloropicon primus</name>
    <dbReference type="NCBI Taxonomy" id="1764295"/>
    <lineage>
        <taxon>Eukaryota</taxon>
        <taxon>Viridiplantae</taxon>
        <taxon>Chlorophyta</taxon>
        <taxon>Chloropicophyceae</taxon>
        <taxon>Chloropicales</taxon>
        <taxon>Chloropicaceae</taxon>
        <taxon>Chloropicon</taxon>
    </lineage>
</organism>
<accession>A0A5B8MFR7</accession>
<keyword evidence="3" id="KW-1185">Reference proteome</keyword>
<dbReference type="PANTHER" id="PTHR13650">
    <property type="entry name" value="SPATACSIN"/>
    <property type="match status" value="1"/>
</dbReference>